<dbReference type="InterPro" id="IPR011330">
    <property type="entry name" value="Glyco_hydro/deAcase_b/a-brl"/>
</dbReference>
<dbReference type="SUPFAM" id="SSF53756">
    <property type="entry name" value="UDP-Glycosyltransferase/glycogen phosphorylase"/>
    <property type="match status" value="1"/>
</dbReference>
<dbReference type="SUPFAM" id="SSF88713">
    <property type="entry name" value="Glycoside hydrolase/deacetylase"/>
    <property type="match status" value="1"/>
</dbReference>
<dbReference type="PANTHER" id="PTHR12526:SF635">
    <property type="entry name" value="GLYCOSYL TRANSFERASE GROUP 1"/>
    <property type="match status" value="1"/>
</dbReference>
<name>A0A502GHN3_9PROT</name>
<dbReference type="Gene3D" id="3.20.20.370">
    <property type="entry name" value="Glycoside hydrolase/deacetylase"/>
    <property type="match status" value="1"/>
</dbReference>
<dbReference type="RefSeq" id="WP_140880820.1">
    <property type="nucleotide sequence ID" value="NZ_RCZP01000001.1"/>
</dbReference>
<evidence type="ECO:0000313" key="3">
    <source>
        <dbReference type="Proteomes" id="UP000317078"/>
    </source>
</evidence>
<dbReference type="AlphaFoldDB" id="A0A502GHN3"/>
<accession>A0A502GHN3</accession>
<feature type="region of interest" description="Disordered" evidence="1">
    <location>
        <begin position="681"/>
        <end position="715"/>
    </location>
</feature>
<dbReference type="OrthoDB" id="9771584at2"/>
<proteinExistence type="predicted"/>
<reference evidence="2 3" key="1">
    <citation type="journal article" date="2019" name="Environ. Microbiol.">
        <title>Species interactions and distinct microbial communities in high Arctic permafrost affected cryosols are associated with the CH4 and CO2 gas fluxes.</title>
        <authorList>
            <person name="Altshuler I."/>
            <person name="Hamel J."/>
            <person name="Turney S."/>
            <person name="Magnuson E."/>
            <person name="Levesque R."/>
            <person name="Greer C."/>
            <person name="Whyte L.G."/>
        </authorList>
    </citation>
    <scope>NUCLEOTIDE SEQUENCE [LARGE SCALE GENOMIC DNA]</scope>
    <source>
        <strain evidence="2 3">S9.3B</strain>
    </source>
</reference>
<dbReference type="GO" id="GO:0005975">
    <property type="term" value="P:carbohydrate metabolic process"/>
    <property type="evidence" value="ECO:0007669"/>
    <property type="project" value="InterPro"/>
</dbReference>
<organism evidence="2 3">
    <name type="scientific">Muricoccus nepalensis</name>
    <dbReference type="NCBI Taxonomy" id="1854500"/>
    <lineage>
        <taxon>Bacteria</taxon>
        <taxon>Pseudomonadati</taxon>
        <taxon>Pseudomonadota</taxon>
        <taxon>Alphaproteobacteria</taxon>
        <taxon>Acetobacterales</taxon>
        <taxon>Roseomonadaceae</taxon>
        <taxon>Muricoccus</taxon>
    </lineage>
</organism>
<gene>
    <name evidence="2" type="ORF">EAH89_00550</name>
</gene>
<dbReference type="PANTHER" id="PTHR12526">
    <property type="entry name" value="GLYCOSYLTRANSFERASE"/>
    <property type="match status" value="1"/>
</dbReference>
<keyword evidence="2" id="KW-0808">Transferase</keyword>
<protein>
    <submittedName>
        <fullName evidence="2">Glycosyltransferase</fullName>
    </submittedName>
</protein>
<evidence type="ECO:0000313" key="2">
    <source>
        <dbReference type="EMBL" id="TPG61092.1"/>
    </source>
</evidence>
<keyword evidence="3" id="KW-1185">Reference proteome</keyword>
<dbReference type="GO" id="GO:0016757">
    <property type="term" value="F:glycosyltransferase activity"/>
    <property type="evidence" value="ECO:0007669"/>
    <property type="project" value="TreeGrafter"/>
</dbReference>
<evidence type="ECO:0000256" key="1">
    <source>
        <dbReference type="SAM" id="MobiDB-lite"/>
    </source>
</evidence>
<comment type="caution">
    <text evidence="2">The sequence shown here is derived from an EMBL/GenBank/DDBJ whole genome shotgun (WGS) entry which is preliminary data.</text>
</comment>
<sequence length="715" mass="77325">MSRVLHVLNDYRPALTPEGEFLERCSAAMQEIDPEVVHDLLVIRTPRPAQPWEAAGCSTLARVAYLARRPRGAALQGAALSWWLLRNLRRYDAVHFREGARPGRLDHLVARLLGRRLLLPAPGPAGAALPALPAPWGNAPERPGAAARLRERLGLAADALVLLLPAVPARPEEALFLVDQLPAVTAEAPRARLLLGTPVGAEAFRARARELGVEGHLAVAGEAGGPLPAPAADILVLAERVEEPGGALAEGMARGLPVVAPRGTVLVADGETGSLYDTPAGYAAAVVRLAADAALRDRLGKAGRERARHLSGLGGLARRQLEMYRAGAPARPGAGLPAPALRRPEDGETGLGATASVLDERFHRPVPVAADAPPRVLTMVDAEEAFDWSEPFSSSASDVRSMGQQHLAQRVFARHGVVPLYLVDYPVANQEAGRGPLREFLRDGACEIGAQMHPWVTPPFEELVCDHNSYAGNLPPRLELEKARRLTDLLGEAFGERPLIYRTGRFGVGPRTADVLRHLGYLADTSVMPGWQPDRKGHWGHWGLTPRPYWCDRERTLMEIPVTGALVGRLARRHGARVAGLAFHPTARRMGLTGTLSHLGLLERIRLSPEGMTLDEGKRLVRTLLADGHRTFVLTYHSPSLAPGNTPYVSSEPERDRFLDWLDGFYSFFREEVGGRPASWREVRGLSPAPPRAGEAARAALRHPAEPALEPPSPA</sequence>
<dbReference type="EMBL" id="RCZP01000001">
    <property type="protein sequence ID" value="TPG61092.1"/>
    <property type="molecule type" value="Genomic_DNA"/>
</dbReference>
<dbReference type="Pfam" id="PF13692">
    <property type="entry name" value="Glyco_trans_1_4"/>
    <property type="match status" value="1"/>
</dbReference>
<dbReference type="Gene3D" id="3.40.50.2000">
    <property type="entry name" value="Glycogen Phosphorylase B"/>
    <property type="match status" value="1"/>
</dbReference>
<dbReference type="Proteomes" id="UP000317078">
    <property type="component" value="Unassembled WGS sequence"/>
</dbReference>